<name>A0AA42CF44_9PROT</name>
<organism evidence="5 6">
    <name type="scientific">Limobrevibacterium gyesilva</name>
    <dbReference type="NCBI Taxonomy" id="2991712"/>
    <lineage>
        <taxon>Bacteria</taxon>
        <taxon>Pseudomonadati</taxon>
        <taxon>Pseudomonadota</taxon>
        <taxon>Alphaproteobacteria</taxon>
        <taxon>Acetobacterales</taxon>
        <taxon>Acetobacteraceae</taxon>
        <taxon>Limobrevibacterium</taxon>
    </lineage>
</organism>
<proteinExistence type="inferred from homology"/>
<dbReference type="PRINTS" id="PR00080">
    <property type="entry name" value="SDRFAMILY"/>
</dbReference>
<dbReference type="InterPro" id="IPR057326">
    <property type="entry name" value="KR_dom"/>
</dbReference>
<comment type="caution">
    <text evidence="5">The sequence shown here is derived from an EMBL/GenBank/DDBJ whole genome shotgun (WGS) entry which is preliminary data.</text>
</comment>
<evidence type="ECO:0000256" key="3">
    <source>
        <dbReference type="RuleBase" id="RU000363"/>
    </source>
</evidence>
<dbReference type="InterPro" id="IPR036291">
    <property type="entry name" value="NAD(P)-bd_dom_sf"/>
</dbReference>
<dbReference type="PROSITE" id="PS00061">
    <property type="entry name" value="ADH_SHORT"/>
    <property type="match status" value="1"/>
</dbReference>
<protein>
    <submittedName>
        <fullName evidence="5">SDR family oxidoreductase</fullName>
    </submittedName>
</protein>
<dbReference type="InterPro" id="IPR020904">
    <property type="entry name" value="Sc_DH/Rdtase_CS"/>
</dbReference>
<sequence length="259" mass="26599">MSTQDLAGTTALVMGASAGIGAAVAEALAARGAAIGLVARRRKPIEALAARLRAGGAQAVPLVCDVADHAAVAATVQAAVDHFGRLDHLINNAGVIQPIGRLHETDPAQWAQAVQINLTGVFNACHAALPHLLARGGTIVNVSSGAAHRPLEGWSAYCSSKAGVAMLTRALMLEYGAEGLRVYGFAPGTVRTAMQVAIRASGINPVSRLDPESLIPAAAPAQIIAWLCTPDAADFPSGEHSIRDAALRARAALQMEFAD</sequence>
<evidence type="ECO:0000256" key="2">
    <source>
        <dbReference type="ARBA" id="ARBA00023002"/>
    </source>
</evidence>
<evidence type="ECO:0000313" key="5">
    <source>
        <dbReference type="EMBL" id="MCW3474376.1"/>
    </source>
</evidence>
<dbReference type="CDD" id="cd05233">
    <property type="entry name" value="SDR_c"/>
    <property type="match status" value="1"/>
</dbReference>
<evidence type="ECO:0000313" key="6">
    <source>
        <dbReference type="Proteomes" id="UP001165679"/>
    </source>
</evidence>
<comment type="similarity">
    <text evidence="1 3">Belongs to the short-chain dehydrogenases/reductases (SDR) family.</text>
</comment>
<feature type="domain" description="Ketoreductase" evidence="4">
    <location>
        <begin position="9"/>
        <end position="188"/>
    </location>
</feature>
<dbReference type="RefSeq" id="WP_264713004.1">
    <property type="nucleotide sequence ID" value="NZ_JAPDNT010000003.1"/>
</dbReference>
<keyword evidence="2" id="KW-0560">Oxidoreductase</keyword>
<gene>
    <name evidence="5" type="ORF">OL599_07255</name>
</gene>
<evidence type="ECO:0000259" key="4">
    <source>
        <dbReference type="SMART" id="SM00822"/>
    </source>
</evidence>
<dbReference type="SMART" id="SM00822">
    <property type="entry name" value="PKS_KR"/>
    <property type="match status" value="1"/>
</dbReference>
<dbReference type="PRINTS" id="PR00081">
    <property type="entry name" value="GDHRDH"/>
</dbReference>
<dbReference type="PANTHER" id="PTHR42760">
    <property type="entry name" value="SHORT-CHAIN DEHYDROGENASES/REDUCTASES FAMILY MEMBER"/>
    <property type="match status" value="1"/>
</dbReference>
<dbReference type="InterPro" id="IPR002347">
    <property type="entry name" value="SDR_fam"/>
</dbReference>
<reference evidence="5" key="2">
    <citation type="submission" date="2022-10" db="EMBL/GenBank/DDBJ databases">
        <authorList>
            <person name="Trinh H.N."/>
        </authorList>
    </citation>
    <scope>NUCLEOTIDE SEQUENCE</scope>
    <source>
        <strain evidence="5">RN2-1</strain>
    </source>
</reference>
<dbReference type="Gene3D" id="3.40.50.720">
    <property type="entry name" value="NAD(P)-binding Rossmann-like Domain"/>
    <property type="match status" value="1"/>
</dbReference>
<accession>A0AA42CF44</accession>
<dbReference type="PANTHER" id="PTHR42760:SF37">
    <property type="entry name" value="CLAVALDEHYDE DEHYDROGENASE"/>
    <property type="match status" value="1"/>
</dbReference>
<keyword evidence="6" id="KW-1185">Reference proteome</keyword>
<dbReference type="SUPFAM" id="SSF51735">
    <property type="entry name" value="NAD(P)-binding Rossmann-fold domains"/>
    <property type="match status" value="1"/>
</dbReference>
<reference evidence="5" key="1">
    <citation type="submission" date="2022-09" db="EMBL/GenBank/DDBJ databases">
        <title>Rhodovastum sp. nov. RN2-1 isolated from soil in Seongnam, South Korea.</title>
        <authorList>
            <person name="Le N.T."/>
        </authorList>
    </citation>
    <scope>NUCLEOTIDE SEQUENCE</scope>
    <source>
        <strain evidence="5">RN2-1</strain>
    </source>
</reference>
<dbReference type="AlphaFoldDB" id="A0AA42CF44"/>
<evidence type="ECO:0000256" key="1">
    <source>
        <dbReference type="ARBA" id="ARBA00006484"/>
    </source>
</evidence>
<dbReference type="Proteomes" id="UP001165679">
    <property type="component" value="Unassembled WGS sequence"/>
</dbReference>
<dbReference type="FunFam" id="3.40.50.720:FF:000084">
    <property type="entry name" value="Short-chain dehydrogenase reductase"/>
    <property type="match status" value="1"/>
</dbReference>
<dbReference type="EMBL" id="JAPDNT010000003">
    <property type="protein sequence ID" value="MCW3474376.1"/>
    <property type="molecule type" value="Genomic_DNA"/>
</dbReference>
<dbReference type="Pfam" id="PF00106">
    <property type="entry name" value="adh_short"/>
    <property type="match status" value="1"/>
</dbReference>
<dbReference type="GO" id="GO:0016616">
    <property type="term" value="F:oxidoreductase activity, acting on the CH-OH group of donors, NAD or NADP as acceptor"/>
    <property type="evidence" value="ECO:0007669"/>
    <property type="project" value="UniProtKB-ARBA"/>
</dbReference>